<name>A0A2S7FCK8_CLOBU</name>
<reference evidence="1 2" key="1">
    <citation type="submission" date="2016-01" db="EMBL/GenBank/DDBJ databases">
        <title>Characterization of the Clostridium difficile lineages that are prevalent in Hong Kong and China.</title>
        <authorList>
            <person name="Kwok J.S.-L."/>
            <person name="Lam W.-Y."/>
            <person name="Ip M."/>
            <person name="Chan T.-F."/>
            <person name="Hawkey P.M."/>
            <person name="Tsui S.K.-W."/>
        </authorList>
    </citation>
    <scope>NUCLEOTIDE SEQUENCE [LARGE SCALE GENOMIC DNA]</scope>
    <source>
        <strain evidence="1 2">300064</strain>
    </source>
</reference>
<dbReference type="AlphaFoldDB" id="A0A2S7FCK8"/>
<dbReference type="RefSeq" id="WP_043661262.1">
    <property type="nucleotide sequence ID" value="NZ_JSEG01000001.1"/>
</dbReference>
<evidence type="ECO:0000313" key="1">
    <source>
        <dbReference type="EMBL" id="PPV15926.1"/>
    </source>
</evidence>
<sequence length="268" mass="31053">MDDKSILIQCDEMTKNMMGELQGEMIESLAKVSKSMTAEVIEKIKPMEKKINDLKKELGDFLEDNEEFQEMIETINGSMDSITKGIETTIESAIIKVISEQSKMVVEHNKLFNDNLHKLMEDTQKIKESFESSNTIINEELKKLDSKIDEMTFEQLEDKLAILGIKIVKDASKNKNEILEKIENIKTEEIESKITELEHGIESNFFSSKQLMCEKIKGISDKIDEKEILIKIIHGYENELSEKIRSIQEEVEWSNRSFFSRIFGKKRD</sequence>
<protein>
    <recommendedName>
        <fullName evidence="3">Viral A-type inclusion protein</fullName>
    </recommendedName>
</protein>
<evidence type="ECO:0000313" key="2">
    <source>
        <dbReference type="Proteomes" id="UP000238081"/>
    </source>
</evidence>
<comment type="caution">
    <text evidence="1">The sequence shown here is derived from an EMBL/GenBank/DDBJ whole genome shotgun (WGS) entry which is preliminary data.</text>
</comment>
<organism evidence="1 2">
    <name type="scientific">Clostridium butyricum</name>
    <dbReference type="NCBI Taxonomy" id="1492"/>
    <lineage>
        <taxon>Bacteria</taxon>
        <taxon>Bacillati</taxon>
        <taxon>Bacillota</taxon>
        <taxon>Clostridia</taxon>
        <taxon>Eubacteriales</taxon>
        <taxon>Clostridiaceae</taxon>
        <taxon>Clostridium</taxon>
    </lineage>
</organism>
<accession>A0A2S7FCK8</accession>
<proteinExistence type="predicted"/>
<dbReference type="EMBL" id="LRDH01000096">
    <property type="protein sequence ID" value="PPV15926.1"/>
    <property type="molecule type" value="Genomic_DNA"/>
</dbReference>
<dbReference type="Proteomes" id="UP000238081">
    <property type="component" value="Unassembled WGS sequence"/>
</dbReference>
<gene>
    <name evidence="1" type="ORF">AWN73_02245</name>
</gene>
<evidence type="ECO:0008006" key="3">
    <source>
        <dbReference type="Google" id="ProtNLM"/>
    </source>
</evidence>